<dbReference type="KEGG" id="bcae:A4V03_02320"/>
<sequence>MKLQNKWFIGLMVGTAVSLVSTSCVDEIKFGNSFLEKAPGGNVTIDTVFNNAEYARQFLNTCYSRQYYGLPYNTDSNGNIPDSSSPYVGKKDALTDCWALYFSDATVYKQYYGGTLNANYDIRGNIFPYTREMVWEVVRWCWLFMENIDRVPGMDETEKARLVAEAKCLIAARYFDMFRHYGGLPLLYASFSGTEAGYEIPRSTVEETVKYMIKMLDEAINSNALEWAYSDADLTSKAGHWTKAGAMALKCKIWQFAASPLFNADQGYAGGSSEAEQQHLVWYGEYRPELWDNCLKACEDFFKELDSKGGYDLNKASVETPEQYRQAYRMGYVRQGSREILHSVRTNMSDAFNSSTYMWHSWADPSKALCRTEYPPTQEYVEMFSWADGTPFDWDKTVEEGKLDEMFLTGTFKAGEQMLSDIVLTRDPRLYEHCMVNGLPKMLDWSAGTMSGLPYELWVGGYDEGENAKLQSGNYATGYKNMKYYLGTEYQRQYTQWVYLRLSDIYLTYAEALLQAKNDHRGAIDQINIVRARVGLKKDLADCVTDKDLLSDKDALLEELLCERVRELGLEDSRYFDLVRYKRADRFEKPLHGLLAYRLDEAGNRMEGNTKWNEGDKNKGALQPIRFDYQRFELSKPMRRWWTHGFEPKWYLSPFPQTEINKGYGLIQNPGW</sequence>
<dbReference type="STRING" id="1796613.A4V03_02320"/>
<dbReference type="PROSITE" id="PS51257">
    <property type="entry name" value="PROKAR_LIPOPROTEIN"/>
    <property type="match status" value="1"/>
</dbReference>
<organism evidence="7 9">
    <name type="scientific">Bacteroides caecimuris</name>
    <dbReference type="NCBI Taxonomy" id="1796613"/>
    <lineage>
        <taxon>Bacteria</taxon>
        <taxon>Pseudomonadati</taxon>
        <taxon>Bacteroidota</taxon>
        <taxon>Bacteroidia</taxon>
        <taxon>Bacteroidales</taxon>
        <taxon>Bacteroidaceae</taxon>
        <taxon>Bacteroides</taxon>
    </lineage>
</organism>
<dbReference type="SUPFAM" id="SSF48452">
    <property type="entry name" value="TPR-like"/>
    <property type="match status" value="1"/>
</dbReference>
<dbReference type="InterPro" id="IPR011990">
    <property type="entry name" value="TPR-like_helical_dom_sf"/>
</dbReference>
<comment type="similarity">
    <text evidence="2">Belongs to the SusD family.</text>
</comment>
<evidence type="ECO:0000313" key="10">
    <source>
        <dbReference type="Proteomes" id="UP000309566"/>
    </source>
</evidence>
<evidence type="ECO:0000256" key="3">
    <source>
        <dbReference type="ARBA" id="ARBA00022729"/>
    </source>
</evidence>
<dbReference type="EMBL" id="SRYX01000012">
    <property type="protein sequence ID" value="TGY39816.1"/>
    <property type="molecule type" value="Genomic_DNA"/>
</dbReference>
<evidence type="ECO:0000256" key="5">
    <source>
        <dbReference type="ARBA" id="ARBA00023237"/>
    </source>
</evidence>
<keyword evidence="4" id="KW-0472">Membrane</keyword>
<reference evidence="7" key="2">
    <citation type="submission" date="2017-04" db="EMBL/GenBank/DDBJ databases">
        <title>Complete Genome Sequences of Twelve Strains of a Stable Defined Moderately Diverse Mouse Microbiota 2 (sDMDMm2).</title>
        <authorList>
            <person name="Uchimura Y."/>
            <person name="Wyss M."/>
            <person name="Brugiroux S."/>
            <person name="Limenitakis J.P."/>
            <person name="Stecher B."/>
            <person name="McCoy K.D."/>
            <person name="Macpherson A.J."/>
        </authorList>
    </citation>
    <scope>NUCLEOTIDE SEQUENCE</scope>
    <source>
        <strain evidence="7">I48</strain>
    </source>
</reference>
<reference evidence="9" key="1">
    <citation type="submission" date="2016-04" db="EMBL/GenBank/DDBJ databases">
        <title>Complete Genome Sequences of Twelve Strains of a Stable Defined Moderately Diverse Mouse Microbiota 2 (sDMDMm2).</title>
        <authorList>
            <person name="Uchimura Y."/>
            <person name="Wyss M."/>
            <person name="Brugiroux S."/>
            <person name="Limenitakis J.P."/>
            <person name="Stecher B."/>
            <person name="McCoy K.D."/>
            <person name="Macpherson A.J."/>
        </authorList>
    </citation>
    <scope>NUCLEOTIDE SEQUENCE [LARGE SCALE GENOMIC DNA]</scope>
    <source>
        <strain evidence="9">I48</strain>
    </source>
</reference>
<comment type="subcellular location">
    <subcellularLocation>
        <location evidence="1">Cell outer membrane</location>
    </subcellularLocation>
</comment>
<dbReference type="Proteomes" id="UP000309566">
    <property type="component" value="Unassembled WGS sequence"/>
</dbReference>
<evidence type="ECO:0000313" key="9">
    <source>
        <dbReference type="Proteomes" id="UP000092631"/>
    </source>
</evidence>
<accession>A0A1C7GW18</accession>
<dbReference type="Gene3D" id="1.25.40.390">
    <property type="match status" value="1"/>
</dbReference>
<evidence type="ECO:0000256" key="1">
    <source>
        <dbReference type="ARBA" id="ARBA00004442"/>
    </source>
</evidence>
<dbReference type="Proteomes" id="UP000092631">
    <property type="component" value="Chromosome"/>
</dbReference>
<dbReference type="AlphaFoldDB" id="A0A1C7GW18"/>
<proteinExistence type="inferred from homology"/>
<dbReference type="GeneID" id="82185963"/>
<feature type="domain" description="RagB/SusD" evidence="6">
    <location>
        <begin position="361"/>
        <end position="672"/>
    </location>
</feature>
<dbReference type="OrthoDB" id="5694214at2"/>
<dbReference type="EMBL" id="CP015401">
    <property type="protein sequence ID" value="ANU56544.1"/>
    <property type="molecule type" value="Genomic_DNA"/>
</dbReference>
<evidence type="ECO:0000259" key="6">
    <source>
        <dbReference type="Pfam" id="PF07980"/>
    </source>
</evidence>
<evidence type="ECO:0000256" key="4">
    <source>
        <dbReference type="ARBA" id="ARBA00023136"/>
    </source>
</evidence>
<protein>
    <submittedName>
        <fullName evidence="7">RagB/SusD family nutrient uptake outer membrane protein</fullName>
    </submittedName>
</protein>
<name>A0A1C7GW18_9BACE</name>
<accession>A0A4S2DD57</accession>
<keyword evidence="5" id="KW-0998">Cell outer membrane</keyword>
<dbReference type="GO" id="GO:0009279">
    <property type="term" value="C:cell outer membrane"/>
    <property type="evidence" value="ECO:0007669"/>
    <property type="project" value="UniProtKB-SubCell"/>
</dbReference>
<keyword evidence="3" id="KW-0732">Signal</keyword>
<keyword evidence="9" id="KW-1185">Reference proteome</keyword>
<evidence type="ECO:0000313" key="7">
    <source>
        <dbReference type="EMBL" id="ANU56544.1"/>
    </source>
</evidence>
<reference evidence="8 10" key="3">
    <citation type="submission" date="2019-04" db="EMBL/GenBank/DDBJ databases">
        <title>Microbes associate with the intestines of laboratory mice.</title>
        <authorList>
            <person name="Navarre W."/>
            <person name="Wong E."/>
            <person name="Huang K."/>
            <person name="Tropini C."/>
            <person name="Ng K."/>
            <person name="Yu B."/>
        </authorList>
    </citation>
    <scope>NUCLEOTIDE SEQUENCE [LARGE SCALE GENOMIC DNA]</scope>
    <source>
        <strain evidence="8 10">NM63_1-25</strain>
    </source>
</reference>
<gene>
    <name evidence="7" type="ORF">A4V03_02320</name>
    <name evidence="8" type="ORF">E5353_04765</name>
</gene>
<dbReference type="InterPro" id="IPR012944">
    <property type="entry name" value="SusD_RagB_dom"/>
</dbReference>
<dbReference type="Pfam" id="PF07980">
    <property type="entry name" value="SusD_RagB"/>
    <property type="match status" value="1"/>
</dbReference>
<evidence type="ECO:0000256" key="2">
    <source>
        <dbReference type="ARBA" id="ARBA00006275"/>
    </source>
</evidence>
<evidence type="ECO:0000313" key="8">
    <source>
        <dbReference type="EMBL" id="TGY39816.1"/>
    </source>
</evidence>
<dbReference type="RefSeq" id="WP_065537801.1">
    <property type="nucleotide sequence ID" value="NZ_CAPDLJ010000029.1"/>
</dbReference>